<evidence type="ECO:0000313" key="2">
    <source>
        <dbReference type="Proteomes" id="UP000076962"/>
    </source>
</evidence>
<name>A0A176S1A0_9GAMM</name>
<accession>A0A176S1A0</accession>
<keyword evidence="2" id="KW-1185">Reference proteome</keyword>
<protein>
    <submittedName>
        <fullName evidence="1">Uncharacterized protein</fullName>
    </submittedName>
</protein>
<sequence>MSNDWLENVAGKFATFYLAHQAFYLAHRASHGAEKKKISHLRHSSSAVVADHG</sequence>
<gene>
    <name evidence="1" type="ORF">THIOM_002511</name>
</gene>
<dbReference type="EMBL" id="LUTY01001440">
    <property type="protein sequence ID" value="OAD21716.1"/>
    <property type="molecule type" value="Genomic_DNA"/>
</dbReference>
<organism evidence="1 2">
    <name type="scientific">Candidatus Thiomargarita nelsonii</name>
    <dbReference type="NCBI Taxonomy" id="1003181"/>
    <lineage>
        <taxon>Bacteria</taxon>
        <taxon>Pseudomonadati</taxon>
        <taxon>Pseudomonadota</taxon>
        <taxon>Gammaproteobacteria</taxon>
        <taxon>Thiotrichales</taxon>
        <taxon>Thiotrichaceae</taxon>
        <taxon>Thiomargarita</taxon>
    </lineage>
</organism>
<reference evidence="1 2" key="1">
    <citation type="submission" date="2016-05" db="EMBL/GenBank/DDBJ databases">
        <title>Single-cell genome of chain-forming Candidatus Thiomargarita nelsonii and comparison to other large sulfur-oxidizing bacteria.</title>
        <authorList>
            <person name="Winkel M."/>
            <person name="Salman V."/>
            <person name="Woyke T."/>
            <person name="Schulz-Vogt H."/>
            <person name="Richter M."/>
            <person name="Flood B."/>
            <person name="Bailey J."/>
            <person name="Amann R."/>
            <person name="Mussmann M."/>
        </authorList>
    </citation>
    <scope>NUCLEOTIDE SEQUENCE [LARGE SCALE GENOMIC DNA]</scope>
    <source>
        <strain evidence="1 2">THI036</strain>
    </source>
</reference>
<proteinExistence type="predicted"/>
<evidence type="ECO:0000313" key="1">
    <source>
        <dbReference type="EMBL" id="OAD21716.1"/>
    </source>
</evidence>
<comment type="caution">
    <text evidence="1">The sequence shown here is derived from an EMBL/GenBank/DDBJ whole genome shotgun (WGS) entry which is preliminary data.</text>
</comment>
<dbReference type="AlphaFoldDB" id="A0A176S1A0"/>
<dbReference type="Proteomes" id="UP000076962">
    <property type="component" value="Unassembled WGS sequence"/>
</dbReference>